<keyword evidence="2" id="KW-0560">Oxidoreductase</keyword>
<dbReference type="CDD" id="cd02000">
    <property type="entry name" value="TPP_E1_PDC_ADC_BCADC"/>
    <property type="match status" value="1"/>
</dbReference>
<gene>
    <name evidence="5" type="ORF">SAMN02745158_03566</name>
</gene>
<reference evidence="5 6" key="1">
    <citation type="submission" date="2016-11" db="EMBL/GenBank/DDBJ databases">
        <authorList>
            <person name="Jaros S."/>
            <person name="Januszkiewicz K."/>
            <person name="Wedrychowicz H."/>
        </authorList>
    </citation>
    <scope>NUCLEOTIDE SEQUENCE [LARGE SCALE GENOMIC DNA]</scope>
    <source>
        <strain evidence="5 6">DSM 17459</strain>
    </source>
</reference>
<evidence type="ECO:0000256" key="2">
    <source>
        <dbReference type="ARBA" id="ARBA00023002"/>
    </source>
</evidence>
<dbReference type="RefSeq" id="WP_084068072.1">
    <property type="nucleotide sequence ID" value="NZ_FQVI01000025.1"/>
</dbReference>
<accession>A0A1M5BAN5</accession>
<dbReference type="InterPro" id="IPR050642">
    <property type="entry name" value="PDH_E1_Alpha_Subunit"/>
</dbReference>
<feature type="domain" description="Dehydrogenase E1 component" evidence="4">
    <location>
        <begin position="40"/>
        <end position="330"/>
    </location>
</feature>
<dbReference type="EMBL" id="FQVI01000025">
    <property type="protein sequence ID" value="SHF39387.1"/>
    <property type="molecule type" value="Genomic_DNA"/>
</dbReference>
<sequence length="351" mass="38820">MENEKAEQIKSIIPSYTPMRELPEDLSLAEAKEMFYSICQIREFELKVRDLWRANKIRGMCHAYYYGEAIAVGACHALEKGDYITSTHRGHGHALARGASPGRMFAELFGKAEGYNKGKGGSMHIADVKSGILGATGIVGSGIAPAAGAALSAKLQKNGKVSLSFFGDGACNQGPFSETLNMAAAWNLPVIFLCEYNQWAIGTDYWRVTKEHDAYKRAEGFGMPGIQIDGFNVFEVYKAVRDAAARARAGEGPTLIEARYMRMLGHHVGDDQNYRDEKDLERISVLYDIEPVTRTREFLESAGVPKEELEDIQKRAAAEIQEAIAYADTQCHEPSLETLYEDIYADGEIII</sequence>
<keyword evidence="3" id="KW-0786">Thiamine pyrophosphate</keyword>
<dbReference type="Gene3D" id="3.40.50.970">
    <property type="match status" value="1"/>
</dbReference>
<dbReference type="InterPro" id="IPR029061">
    <property type="entry name" value="THDP-binding"/>
</dbReference>
<keyword evidence="5" id="KW-0670">Pyruvate</keyword>
<organism evidence="5 6">
    <name type="scientific">Lactonifactor longoviformis DSM 17459</name>
    <dbReference type="NCBI Taxonomy" id="1122155"/>
    <lineage>
        <taxon>Bacteria</taxon>
        <taxon>Bacillati</taxon>
        <taxon>Bacillota</taxon>
        <taxon>Clostridia</taxon>
        <taxon>Eubacteriales</taxon>
        <taxon>Clostridiaceae</taxon>
        <taxon>Lactonifactor</taxon>
    </lineage>
</organism>
<evidence type="ECO:0000259" key="4">
    <source>
        <dbReference type="Pfam" id="PF00676"/>
    </source>
</evidence>
<dbReference type="SUPFAM" id="SSF52518">
    <property type="entry name" value="Thiamin diphosphate-binding fold (THDP-binding)"/>
    <property type="match status" value="1"/>
</dbReference>
<dbReference type="GO" id="GO:0006086">
    <property type="term" value="P:pyruvate decarboxylation to acetyl-CoA"/>
    <property type="evidence" value="ECO:0007669"/>
    <property type="project" value="TreeGrafter"/>
</dbReference>
<proteinExistence type="predicted"/>
<protein>
    <submittedName>
        <fullName evidence="5">Pyruvate dehydrogenase E1 component alpha subunit</fullName>
    </submittedName>
</protein>
<dbReference type="PANTHER" id="PTHR11516">
    <property type="entry name" value="PYRUVATE DEHYDROGENASE E1 COMPONENT, ALPHA SUBUNIT BACTERIAL AND ORGANELLAR"/>
    <property type="match status" value="1"/>
</dbReference>
<dbReference type="AlphaFoldDB" id="A0A1M5BAN5"/>
<dbReference type="PANTHER" id="PTHR11516:SF60">
    <property type="entry name" value="PYRUVATE DEHYDROGENASE E1 COMPONENT SUBUNIT ALPHA"/>
    <property type="match status" value="1"/>
</dbReference>
<dbReference type="STRING" id="1122155.SAMN02745158_03566"/>
<evidence type="ECO:0000256" key="3">
    <source>
        <dbReference type="ARBA" id="ARBA00023052"/>
    </source>
</evidence>
<dbReference type="Pfam" id="PF00676">
    <property type="entry name" value="E1_dh"/>
    <property type="match status" value="1"/>
</dbReference>
<dbReference type="Proteomes" id="UP000184245">
    <property type="component" value="Unassembled WGS sequence"/>
</dbReference>
<dbReference type="InterPro" id="IPR001017">
    <property type="entry name" value="DH_E1"/>
</dbReference>
<name>A0A1M5BAN5_9CLOT</name>
<dbReference type="GO" id="GO:0004739">
    <property type="term" value="F:pyruvate dehydrogenase (acetyl-transferring) activity"/>
    <property type="evidence" value="ECO:0007669"/>
    <property type="project" value="TreeGrafter"/>
</dbReference>
<evidence type="ECO:0000313" key="5">
    <source>
        <dbReference type="EMBL" id="SHF39387.1"/>
    </source>
</evidence>
<comment type="cofactor">
    <cofactor evidence="1">
        <name>thiamine diphosphate</name>
        <dbReference type="ChEBI" id="CHEBI:58937"/>
    </cofactor>
</comment>
<evidence type="ECO:0000313" key="6">
    <source>
        <dbReference type="Proteomes" id="UP000184245"/>
    </source>
</evidence>
<keyword evidence="6" id="KW-1185">Reference proteome</keyword>
<evidence type="ECO:0000256" key="1">
    <source>
        <dbReference type="ARBA" id="ARBA00001964"/>
    </source>
</evidence>